<accession>A0A8B6X655</accession>
<keyword evidence="1" id="KW-1185">Reference proteome</keyword>
<reference evidence="2" key="1">
    <citation type="journal article" date="2001" name="Microbiology">
        <title>Bacterial Ohr and OsmC paralogues define two protein families with distinct functions and patterns of expression.</title>
        <authorList>
            <person name="Atichartpongkul S."/>
            <person name="Loprasert S."/>
            <person name="Vattanaviboon P."/>
            <person name="Whangsuk W."/>
            <person name="Helmann J.D."/>
            <person name="Mongkolsuk S."/>
        </authorList>
    </citation>
    <scope>NUCLEOTIDE SEQUENCE</scope>
</reference>
<protein>
    <submittedName>
        <fullName evidence="2">OsmC family protein</fullName>
        <ecNumber evidence="2">1.11.1.-</ecNumber>
    </submittedName>
</protein>
<dbReference type="RefSeq" id="WP_028312582.1">
    <property type="nucleotide sequence ID" value="NZ_KI519499.1"/>
</dbReference>
<dbReference type="InterPro" id="IPR036102">
    <property type="entry name" value="OsmC/Ohrsf"/>
</dbReference>
<dbReference type="PANTHER" id="PTHR42830">
    <property type="entry name" value="OSMOTICALLY INDUCIBLE FAMILY PROTEIN"/>
    <property type="match status" value="1"/>
</dbReference>
<dbReference type="PANTHER" id="PTHR42830:SF2">
    <property type="entry name" value="OSMC_OHR FAMILY PROTEIN"/>
    <property type="match status" value="1"/>
</dbReference>
<dbReference type="OrthoDB" id="9795405at2"/>
<dbReference type="Proteomes" id="UP000675920">
    <property type="component" value="Unplaced"/>
</dbReference>
<reference evidence="2" key="2">
    <citation type="journal article" date="2017" name="Redox Biol.">
        <title>Functional and evolutionary characterization of Ohr proteins in eukaryotes reveals many active homologs among pathogenic fungi.</title>
        <authorList>
            <person name="Meireles D.A."/>
            <person name="Domingos R.M."/>
            <person name="Gaiarsa J.W."/>
            <person name="Ragnoni E.G."/>
            <person name="Bannitz-Fernandes R."/>
            <person name="da Silva Neto J.F."/>
            <person name="de Souza R.F."/>
            <person name="Netto L.E.S."/>
        </authorList>
    </citation>
    <scope>NUCLEOTIDE SEQUENCE</scope>
</reference>
<evidence type="ECO:0000313" key="2">
    <source>
        <dbReference type="RefSeq" id="WP_028312582.1"/>
    </source>
</evidence>
<dbReference type="InterPro" id="IPR052707">
    <property type="entry name" value="OsmC_Ohr_Peroxiredoxin"/>
</dbReference>
<dbReference type="EC" id="1.11.1.-" evidence="2"/>
<evidence type="ECO:0000313" key="1">
    <source>
        <dbReference type="Proteomes" id="UP000675920"/>
    </source>
</evidence>
<dbReference type="InterPro" id="IPR003718">
    <property type="entry name" value="OsmC/Ohr_fam"/>
</dbReference>
<dbReference type="InterPro" id="IPR015946">
    <property type="entry name" value="KH_dom-like_a/b"/>
</dbReference>
<name>A0A8B6X655_9BURK</name>
<dbReference type="SUPFAM" id="SSF82784">
    <property type="entry name" value="OsmC-like"/>
    <property type="match status" value="1"/>
</dbReference>
<organism evidence="1 2">
    <name type="scientific">Derxia gummosa DSM 723</name>
    <dbReference type="NCBI Taxonomy" id="1121388"/>
    <lineage>
        <taxon>Bacteria</taxon>
        <taxon>Pseudomonadati</taxon>
        <taxon>Pseudomonadota</taxon>
        <taxon>Betaproteobacteria</taxon>
        <taxon>Burkholderiales</taxon>
        <taxon>Alcaligenaceae</taxon>
        <taxon>Derxia</taxon>
    </lineage>
</organism>
<dbReference type="AlphaFoldDB" id="A0A8B6X655"/>
<proteinExistence type="predicted"/>
<dbReference type="Pfam" id="PF02566">
    <property type="entry name" value="OsmC"/>
    <property type="match status" value="1"/>
</dbReference>
<sequence length="162" mass="17944">MADYTCDVLWQRGNADFLDNRYSRAHVLRFDGGVELPGSSSPQVVPLPFSDASAVDPEEMLVAALSSCHMLWFLSIAAERGFRVDSYRDQASGRMGRNAAGRIAMTRVVLRPDVRFSGERLPERAEIEAMHHAAHEECFIASSVTAEVVTEPLFSDEGARQQ</sequence>
<dbReference type="Gene3D" id="3.30.300.20">
    <property type="match status" value="1"/>
</dbReference>
<reference evidence="2" key="3">
    <citation type="submission" date="2025-08" db="UniProtKB">
        <authorList>
            <consortium name="RefSeq"/>
        </authorList>
    </citation>
    <scope>IDENTIFICATION</scope>
</reference>